<organism evidence="2">
    <name type="scientific">hydrothermal vent metagenome</name>
    <dbReference type="NCBI Taxonomy" id="652676"/>
    <lineage>
        <taxon>unclassified sequences</taxon>
        <taxon>metagenomes</taxon>
        <taxon>ecological metagenomes</taxon>
    </lineage>
</organism>
<evidence type="ECO:0000259" key="1">
    <source>
        <dbReference type="Pfam" id="PF09699"/>
    </source>
</evidence>
<reference evidence="2" key="1">
    <citation type="submission" date="2018-06" db="EMBL/GenBank/DDBJ databases">
        <authorList>
            <person name="Zhirakovskaya E."/>
        </authorList>
    </citation>
    <scope>NUCLEOTIDE SEQUENCE</scope>
</reference>
<dbReference type="AlphaFoldDB" id="A0A3B1E6G3"/>
<dbReference type="SUPFAM" id="SSF48695">
    <property type="entry name" value="Multiheme cytochromes"/>
    <property type="match status" value="2"/>
</dbReference>
<dbReference type="Pfam" id="PF09699">
    <property type="entry name" value="Paired_CXXCH_1"/>
    <property type="match status" value="2"/>
</dbReference>
<dbReference type="InterPro" id="IPR036280">
    <property type="entry name" value="Multihaem_cyt_sf"/>
</dbReference>
<dbReference type="EMBL" id="UOGK01000616">
    <property type="protein sequence ID" value="VAX41955.1"/>
    <property type="molecule type" value="Genomic_DNA"/>
</dbReference>
<evidence type="ECO:0000313" key="2">
    <source>
        <dbReference type="EMBL" id="VAX41955.1"/>
    </source>
</evidence>
<protein>
    <submittedName>
        <fullName evidence="2">Cytochrome c family protein</fullName>
    </submittedName>
</protein>
<sequence>MKRVALVLTLVSFGAATAAAQPSTIVGSPHDLSTGGPGPIRAVMEDQVCIFCHTPHNATPIQPLWNRSMPVENYQFYDSPSLDAQPGQPTGTSKMCLSCHDGTISLGMVFSRQTPILMQGGVTVMPDGPSNLGTDLTDDHPVSIRYDAALAAQDDSLIDPSLLPPELRLDANSELQCTTCHDAHDDSRGNFLVMHNFDSQMCSTCHADYNTGGVEGHTCNGCHQPHTSPSGPYLLRGATFSETCMICHDYGPDRGNSPGRGGHGNRSGGRIIQVPTDMLIDNAKPFVHETHSRVDAPGKVYESTSCASCHESHSMRAGSARAPMIHPNLGKIDGVDTSGSPVAEASYEYEVCFKCHADQRAVAAAVQRLVPDNNVRLQFSAGAVSAHPVTAPGSGLDVPSLRPGWTTASYVACSDCHNSDSGSKAGGIGPDGVHGSSHPTLLIARYDTDDYTTESASAYALCYRCHDRNSILGDESFPEHRTHIVEEDTPCSACHTGHGIASGQGTATGNSHLINFDTAIVFPDSVTGRLEFRDTGRFRGECTLRCHGTSHTAEEYGN</sequence>
<dbReference type="Gene3D" id="1.10.1130.10">
    <property type="entry name" value="Flavocytochrome C3, Chain A"/>
    <property type="match status" value="1"/>
</dbReference>
<dbReference type="InterPro" id="IPR010177">
    <property type="entry name" value="Paired_CXXCH_1"/>
</dbReference>
<name>A0A3B1E6G3_9ZZZZ</name>
<accession>A0A3B1E6G3</accession>
<gene>
    <name evidence="2" type="ORF">MNBD_PLANCTO03-1466</name>
</gene>
<feature type="domain" description="Doubled CXXCH motif" evidence="1">
    <location>
        <begin position="176"/>
        <end position="209"/>
    </location>
</feature>
<proteinExistence type="predicted"/>
<feature type="domain" description="Doubled CXXCH motif" evidence="1">
    <location>
        <begin position="214"/>
        <end position="249"/>
    </location>
</feature>